<reference evidence="1 2" key="1">
    <citation type="journal article" date="2019" name="Int. J. Syst. Evol. Microbiol.">
        <title>The Global Catalogue of Microorganisms (GCM) 10K type strain sequencing project: providing services to taxonomists for standard genome sequencing and annotation.</title>
        <authorList>
            <consortium name="The Broad Institute Genomics Platform"/>
            <consortium name="The Broad Institute Genome Sequencing Center for Infectious Disease"/>
            <person name="Wu L."/>
            <person name="Ma J."/>
        </authorList>
    </citation>
    <scope>NUCLEOTIDE SEQUENCE [LARGE SCALE GENOMIC DNA]</scope>
    <source>
        <strain evidence="1 2">JCM 6485</strain>
    </source>
</reference>
<evidence type="ECO:0008006" key="3">
    <source>
        <dbReference type="Google" id="ProtNLM"/>
    </source>
</evidence>
<protein>
    <recommendedName>
        <fullName evidence="3">Transposase</fullName>
    </recommendedName>
</protein>
<keyword evidence="2" id="KW-1185">Reference proteome</keyword>
<dbReference type="RefSeq" id="WP_346025861.1">
    <property type="nucleotide sequence ID" value="NZ_BAAACO010000001.1"/>
</dbReference>
<evidence type="ECO:0000313" key="1">
    <source>
        <dbReference type="EMBL" id="GAA0856983.1"/>
    </source>
</evidence>
<evidence type="ECO:0000313" key="2">
    <source>
        <dbReference type="Proteomes" id="UP001501764"/>
    </source>
</evidence>
<accession>A0ABN1LJT5</accession>
<comment type="caution">
    <text evidence="1">The sequence shown here is derived from an EMBL/GenBank/DDBJ whole genome shotgun (WGS) entry which is preliminary data.</text>
</comment>
<name>A0ABN1LJT5_9CLOT</name>
<dbReference type="EMBL" id="BAAACO010000001">
    <property type="protein sequence ID" value="GAA0856983.1"/>
    <property type="molecule type" value="Genomic_DNA"/>
</dbReference>
<gene>
    <name evidence="1" type="ORF">GCM10008916_08820</name>
</gene>
<proteinExistence type="predicted"/>
<dbReference type="Proteomes" id="UP001501764">
    <property type="component" value="Unassembled WGS sequence"/>
</dbReference>
<sequence>MKFLQSLYFKVKWTVIQRPEDVLTAFDLLDRAYICLKIIFPDIF</sequence>
<organism evidence="1 2">
    <name type="scientific">Clostridium nitritogenes</name>
    <dbReference type="NCBI Taxonomy" id="83340"/>
    <lineage>
        <taxon>Bacteria</taxon>
        <taxon>Bacillati</taxon>
        <taxon>Bacillota</taxon>
        <taxon>Clostridia</taxon>
        <taxon>Eubacteriales</taxon>
        <taxon>Clostridiaceae</taxon>
        <taxon>Clostridium</taxon>
    </lineage>
</organism>